<comment type="caution">
    <text evidence="2">The sequence shown here is derived from an EMBL/GenBank/DDBJ whole genome shotgun (WGS) entry which is preliminary data.</text>
</comment>
<name>A0A1S2VIB6_9BACT</name>
<gene>
    <name evidence="2" type="ORF">BLX24_12970</name>
</gene>
<feature type="region of interest" description="Disordered" evidence="1">
    <location>
        <begin position="128"/>
        <end position="147"/>
    </location>
</feature>
<dbReference type="EMBL" id="MORL01000006">
    <property type="protein sequence ID" value="OIN58484.1"/>
    <property type="molecule type" value="Genomic_DNA"/>
</dbReference>
<sequence length="147" mass="15917">MIQDRPDVATRCLSIHAAEHGRPGRHRRRFTGVTTVKAGVYDPVLHSGFLAQGVEPAAKAAGSAFEGVKQEEGGTCYTVGDTRFVVPLVQAVQDLHAEVTWPKVQRQANQTRDEQLAAQVKRPALLPGAATPATRQAVSAGRWRINE</sequence>
<proteinExistence type="predicted"/>
<reference evidence="2 3" key="1">
    <citation type="submission" date="2016-10" db="EMBL/GenBank/DDBJ databases">
        <title>Arsenicibacter rosenii gen. nov., sp. nov., an efficient arsenic-methylating bacterium isolated from an arsenic-contaminated paddy soil.</title>
        <authorList>
            <person name="Huang K."/>
        </authorList>
    </citation>
    <scope>NUCLEOTIDE SEQUENCE [LARGE SCALE GENOMIC DNA]</scope>
    <source>
        <strain evidence="2 3">SM-1</strain>
    </source>
</reference>
<keyword evidence="3" id="KW-1185">Reference proteome</keyword>
<evidence type="ECO:0000313" key="3">
    <source>
        <dbReference type="Proteomes" id="UP000181790"/>
    </source>
</evidence>
<dbReference type="Proteomes" id="UP000181790">
    <property type="component" value="Unassembled WGS sequence"/>
</dbReference>
<organism evidence="2 3">
    <name type="scientific">Arsenicibacter rosenii</name>
    <dbReference type="NCBI Taxonomy" id="1750698"/>
    <lineage>
        <taxon>Bacteria</taxon>
        <taxon>Pseudomonadati</taxon>
        <taxon>Bacteroidota</taxon>
        <taxon>Cytophagia</taxon>
        <taxon>Cytophagales</taxon>
        <taxon>Spirosomataceae</taxon>
        <taxon>Arsenicibacter</taxon>
    </lineage>
</organism>
<protein>
    <submittedName>
        <fullName evidence="2">Uncharacterized protein</fullName>
    </submittedName>
</protein>
<accession>A0A1S2VIB6</accession>
<evidence type="ECO:0000313" key="2">
    <source>
        <dbReference type="EMBL" id="OIN58484.1"/>
    </source>
</evidence>
<evidence type="ECO:0000256" key="1">
    <source>
        <dbReference type="SAM" id="MobiDB-lite"/>
    </source>
</evidence>
<dbReference type="OrthoDB" id="9807669at2"/>
<dbReference type="RefSeq" id="WP_071503593.1">
    <property type="nucleotide sequence ID" value="NZ_MORL01000006.1"/>
</dbReference>
<dbReference type="AlphaFoldDB" id="A0A1S2VIB6"/>